<dbReference type="InParanoid" id="A0A2K1JCI4"/>
<accession>A0A2K1JCI4</accession>
<evidence type="ECO:0000313" key="2">
    <source>
        <dbReference type="EMBL" id="PNR39245.1"/>
    </source>
</evidence>
<dbReference type="InterPro" id="IPR011009">
    <property type="entry name" value="Kinase-like_dom_sf"/>
</dbReference>
<gene>
    <name evidence="2" type="ORF">PHYPA_019523</name>
</gene>
<dbReference type="Gramene" id="Pp3c15_8980V3.1">
    <property type="protein sequence ID" value="Pp3c15_8980V3.1"/>
    <property type="gene ID" value="Pp3c15_8980"/>
</dbReference>
<dbReference type="FunFam" id="1.10.510.10:FF:001488">
    <property type="entry name" value="Predicted protein"/>
    <property type="match status" value="1"/>
</dbReference>
<dbReference type="PANTHER" id="PTHR37171">
    <property type="entry name" value="SERINE/THREONINE-PROTEIN KINASE YRZF-RELATED"/>
    <property type="match status" value="1"/>
</dbReference>
<feature type="region of interest" description="Disordered" evidence="1">
    <location>
        <begin position="85"/>
        <end position="150"/>
    </location>
</feature>
<name>A0A2K1JCI4_PHYPA</name>
<dbReference type="InterPro" id="IPR052396">
    <property type="entry name" value="Meiotic_Drive_Suppr_Kinase"/>
</dbReference>
<dbReference type="AlphaFoldDB" id="A0A2K1JCI4"/>
<evidence type="ECO:0000313" key="3">
    <source>
        <dbReference type="EnsemblPlants" id="Pp3c15_8980V3.1"/>
    </source>
</evidence>
<feature type="compositionally biased region" description="Polar residues" evidence="1">
    <location>
        <begin position="140"/>
        <end position="150"/>
    </location>
</feature>
<dbReference type="EMBL" id="ABEU02000015">
    <property type="protein sequence ID" value="PNR39245.1"/>
    <property type="molecule type" value="Genomic_DNA"/>
</dbReference>
<organism evidence="2">
    <name type="scientific">Physcomitrium patens</name>
    <name type="common">Spreading-leaved earth moss</name>
    <name type="synonym">Physcomitrella patens</name>
    <dbReference type="NCBI Taxonomy" id="3218"/>
    <lineage>
        <taxon>Eukaryota</taxon>
        <taxon>Viridiplantae</taxon>
        <taxon>Streptophyta</taxon>
        <taxon>Embryophyta</taxon>
        <taxon>Bryophyta</taxon>
        <taxon>Bryophytina</taxon>
        <taxon>Bryopsida</taxon>
        <taxon>Funariidae</taxon>
        <taxon>Funariales</taxon>
        <taxon>Funariaceae</taxon>
        <taxon>Physcomitrium</taxon>
    </lineage>
</organism>
<dbReference type="PANTHER" id="PTHR37171:SF1">
    <property type="entry name" value="SERINE_THREONINE-PROTEIN KINASE YRZF-RELATED"/>
    <property type="match status" value="1"/>
</dbReference>
<reference evidence="2 4" key="2">
    <citation type="journal article" date="2018" name="Plant J.">
        <title>The Physcomitrella patens chromosome-scale assembly reveals moss genome structure and evolution.</title>
        <authorList>
            <person name="Lang D."/>
            <person name="Ullrich K.K."/>
            <person name="Murat F."/>
            <person name="Fuchs J."/>
            <person name="Jenkins J."/>
            <person name="Haas F.B."/>
            <person name="Piednoel M."/>
            <person name="Gundlach H."/>
            <person name="Van Bel M."/>
            <person name="Meyberg R."/>
            <person name="Vives C."/>
            <person name="Morata J."/>
            <person name="Symeonidi A."/>
            <person name="Hiss M."/>
            <person name="Muchero W."/>
            <person name="Kamisugi Y."/>
            <person name="Saleh O."/>
            <person name="Blanc G."/>
            <person name="Decker E.L."/>
            <person name="van Gessel N."/>
            <person name="Grimwood J."/>
            <person name="Hayes R.D."/>
            <person name="Graham S.W."/>
            <person name="Gunter L.E."/>
            <person name="McDaniel S.F."/>
            <person name="Hoernstein S.N.W."/>
            <person name="Larsson A."/>
            <person name="Li F.W."/>
            <person name="Perroud P.F."/>
            <person name="Phillips J."/>
            <person name="Ranjan P."/>
            <person name="Rokshar D.S."/>
            <person name="Rothfels C.J."/>
            <person name="Schneider L."/>
            <person name="Shu S."/>
            <person name="Stevenson D.W."/>
            <person name="Thummler F."/>
            <person name="Tillich M."/>
            <person name="Villarreal Aguilar J.C."/>
            <person name="Widiez T."/>
            <person name="Wong G.K."/>
            <person name="Wymore A."/>
            <person name="Zhang Y."/>
            <person name="Zimmer A.D."/>
            <person name="Quatrano R.S."/>
            <person name="Mayer K.F.X."/>
            <person name="Goodstein D."/>
            <person name="Casacuberta J.M."/>
            <person name="Vandepoele K."/>
            <person name="Reski R."/>
            <person name="Cuming A.C."/>
            <person name="Tuskan G.A."/>
            <person name="Maumus F."/>
            <person name="Salse J."/>
            <person name="Schmutz J."/>
            <person name="Rensing S.A."/>
        </authorList>
    </citation>
    <scope>NUCLEOTIDE SEQUENCE [LARGE SCALE GENOMIC DNA]</scope>
    <source>
        <strain evidence="3 4">cv. Gransden 2004</strain>
    </source>
</reference>
<keyword evidence="4" id="KW-1185">Reference proteome</keyword>
<evidence type="ECO:0000313" key="4">
    <source>
        <dbReference type="Proteomes" id="UP000006727"/>
    </source>
</evidence>
<dbReference type="SUPFAM" id="SSF56112">
    <property type="entry name" value="Protein kinase-like (PK-like)"/>
    <property type="match status" value="1"/>
</dbReference>
<reference evidence="3" key="3">
    <citation type="submission" date="2020-12" db="UniProtKB">
        <authorList>
            <consortium name="EnsemblPlants"/>
        </authorList>
    </citation>
    <scope>IDENTIFICATION</scope>
</reference>
<evidence type="ECO:0000256" key="1">
    <source>
        <dbReference type="SAM" id="MobiDB-lite"/>
    </source>
</evidence>
<dbReference type="Gene3D" id="1.10.510.10">
    <property type="entry name" value="Transferase(Phosphotransferase) domain 1"/>
    <property type="match status" value="1"/>
</dbReference>
<evidence type="ECO:0008006" key="5">
    <source>
        <dbReference type="Google" id="ProtNLM"/>
    </source>
</evidence>
<dbReference type="PaxDb" id="3218-PP1S166_4V6.1"/>
<reference evidence="2 4" key="1">
    <citation type="journal article" date="2008" name="Science">
        <title>The Physcomitrella genome reveals evolutionary insights into the conquest of land by plants.</title>
        <authorList>
            <person name="Rensing S."/>
            <person name="Lang D."/>
            <person name="Zimmer A."/>
            <person name="Terry A."/>
            <person name="Salamov A."/>
            <person name="Shapiro H."/>
            <person name="Nishiyama T."/>
            <person name="Perroud P.-F."/>
            <person name="Lindquist E."/>
            <person name="Kamisugi Y."/>
            <person name="Tanahashi T."/>
            <person name="Sakakibara K."/>
            <person name="Fujita T."/>
            <person name="Oishi K."/>
            <person name="Shin-I T."/>
            <person name="Kuroki Y."/>
            <person name="Toyoda A."/>
            <person name="Suzuki Y."/>
            <person name="Hashimoto A."/>
            <person name="Yamaguchi K."/>
            <person name="Sugano A."/>
            <person name="Kohara Y."/>
            <person name="Fujiyama A."/>
            <person name="Anterola A."/>
            <person name="Aoki S."/>
            <person name="Ashton N."/>
            <person name="Barbazuk W.B."/>
            <person name="Barker E."/>
            <person name="Bennetzen J."/>
            <person name="Bezanilla M."/>
            <person name="Blankenship R."/>
            <person name="Cho S.H."/>
            <person name="Dutcher S."/>
            <person name="Estelle M."/>
            <person name="Fawcett J.A."/>
            <person name="Gundlach H."/>
            <person name="Hanada K."/>
            <person name="Heyl A."/>
            <person name="Hicks K.A."/>
            <person name="Hugh J."/>
            <person name="Lohr M."/>
            <person name="Mayer K."/>
            <person name="Melkozernov A."/>
            <person name="Murata T."/>
            <person name="Nelson D."/>
            <person name="Pils B."/>
            <person name="Prigge M."/>
            <person name="Reiss B."/>
            <person name="Renner T."/>
            <person name="Rombauts S."/>
            <person name="Rushton P."/>
            <person name="Sanderfoot A."/>
            <person name="Schween G."/>
            <person name="Shiu S.-H."/>
            <person name="Stueber K."/>
            <person name="Theodoulou F.L."/>
            <person name="Tu H."/>
            <person name="Van de Peer Y."/>
            <person name="Verrier P.J."/>
            <person name="Waters E."/>
            <person name="Wood A."/>
            <person name="Yang L."/>
            <person name="Cove D."/>
            <person name="Cuming A."/>
            <person name="Hasebe M."/>
            <person name="Lucas S."/>
            <person name="Mishler D.B."/>
            <person name="Reski R."/>
            <person name="Grigoriev I."/>
            <person name="Quatrano R.S."/>
            <person name="Boore J.L."/>
        </authorList>
    </citation>
    <scope>NUCLEOTIDE SEQUENCE [LARGE SCALE GENOMIC DNA]</scope>
    <source>
        <strain evidence="3 4">cv. Gransden 2004</strain>
    </source>
</reference>
<proteinExistence type="predicted"/>
<dbReference type="Proteomes" id="UP000006727">
    <property type="component" value="Chromosome 15"/>
</dbReference>
<sequence>MYGQEIRLEVPPNLLAEERKSKNSDQSRAKVRYGVLTDIQNWYLFKRDHSDYLYISVGFKWKNRQPHLPAAIAYLISTSVNASGEFDVPPEEGERPWSWDVTPYTSPSGGSKDDDDDKDTPYEPSENEMGDCKRFAPRTQEANSNSRQKQLQEILASDLHLDDRPISSEGWMKLALRKSKREVALLNDVGAYLKLQEHWGVFVPPLVGYRTTANGKIVHVATELIDDSQLGPGTVTREVAAAALQALGAVHACGLLHGDVEARNIMVVRGTEPSVRLVDFGFAWCSNNRKWQKAEVMKLERLLEEMMGVGWEKSQIL</sequence>
<dbReference type="EnsemblPlants" id="Pp3c15_8980V3.1">
    <property type="protein sequence ID" value="Pp3c15_8980V3.1"/>
    <property type="gene ID" value="Pp3c15_8980"/>
</dbReference>
<protein>
    <recommendedName>
        <fullName evidence="5">Protein kinase domain-containing protein</fullName>
    </recommendedName>
</protein>